<evidence type="ECO:0000313" key="8">
    <source>
        <dbReference type="Proteomes" id="UP000553957"/>
    </source>
</evidence>
<accession>A0A7Y4KXJ8</accession>
<dbReference type="InterPro" id="IPR042099">
    <property type="entry name" value="ANL_N_sf"/>
</dbReference>
<dbReference type="Proteomes" id="UP000553957">
    <property type="component" value="Unassembled WGS sequence"/>
</dbReference>
<dbReference type="GO" id="GO:0008168">
    <property type="term" value="F:methyltransferase activity"/>
    <property type="evidence" value="ECO:0007669"/>
    <property type="project" value="UniProtKB-KW"/>
</dbReference>
<evidence type="ECO:0000313" key="7">
    <source>
        <dbReference type="Proteomes" id="UP000534306"/>
    </source>
</evidence>
<proteinExistence type="predicted"/>
<reference evidence="5 8" key="2">
    <citation type="submission" date="2020-08" db="EMBL/GenBank/DDBJ databases">
        <title>Sequencing the genomes of 1000 actinobacteria strains.</title>
        <authorList>
            <person name="Klenk H.-P."/>
        </authorList>
    </citation>
    <scope>NUCLEOTIDE SEQUENCE [LARGE SCALE GENOMIC DNA]</scope>
    <source>
        <strain evidence="5 8">DSM 15626</strain>
    </source>
</reference>
<evidence type="ECO:0000313" key="5">
    <source>
        <dbReference type="EMBL" id="MBB6569661.1"/>
    </source>
</evidence>
<feature type="domain" description="Methyltransferase type 12" evidence="4">
    <location>
        <begin position="282"/>
        <end position="377"/>
    </location>
</feature>
<keyword evidence="2 6" id="KW-0808">Transferase</keyword>
<evidence type="ECO:0000256" key="3">
    <source>
        <dbReference type="ARBA" id="ARBA00022691"/>
    </source>
</evidence>
<dbReference type="Gene3D" id="3.40.50.150">
    <property type="entry name" value="Vaccinia Virus protein VP39"/>
    <property type="match status" value="1"/>
</dbReference>
<dbReference type="PANTHER" id="PTHR43464:SF19">
    <property type="entry name" value="UBIQUINONE BIOSYNTHESIS O-METHYLTRANSFERASE, MITOCHONDRIAL"/>
    <property type="match status" value="1"/>
</dbReference>
<dbReference type="EMBL" id="JACHKF010000001">
    <property type="protein sequence ID" value="MBB6569661.1"/>
    <property type="molecule type" value="Genomic_DNA"/>
</dbReference>
<gene>
    <name evidence="5" type="ORF">HNR71_005298</name>
    <name evidence="6" type="ORF">HPO96_09645</name>
</gene>
<evidence type="ECO:0000256" key="1">
    <source>
        <dbReference type="ARBA" id="ARBA00022603"/>
    </source>
</evidence>
<comment type="caution">
    <text evidence="6">The sequence shown here is derived from an EMBL/GenBank/DDBJ whole genome shotgun (WGS) entry which is preliminary data.</text>
</comment>
<evidence type="ECO:0000259" key="4">
    <source>
        <dbReference type="Pfam" id="PF08242"/>
    </source>
</evidence>
<dbReference type="CDD" id="cd02440">
    <property type="entry name" value="AdoMet_MTases"/>
    <property type="match status" value="1"/>
</dbReference>
<dbReference type="InterPro" id="IPR029063">
    <property type="entry name" value="SAM-dependent_MTases_sf"/>
</dbReference>
<evidence type="ECO:0000313" key="6">
    <source>
        <dbReference type="EMBL" id="NOL40507.1"/>
    </source>
</evidence>
<evidence type="ECO:0000256" key="2">
    <source>
        <dbReference type="ARBA" id="ARBA00022679"/>
    </source>
</evidence>
<reference evidence="6 7" key="1">
    <citation type="submission" date="2020-05" db="EMBL/GenBank/DDBJ databases">
        <title>Genome sequence of Kribbella sandramycini ATCC 39419.</title>
        <authorList>
            <person name="Maclea K.S."/>
            <person name="Fair J.L."/>
        </authorList>
    </citation>
    <scope>NUCLEOTIDE SEQUENCE [LARGE SCALE GENOMIC DNA]</scope>
    <source>
        <strain evidence="6 7">ATCC 39419</strain>
    </source>
</reference>
<keyword evidence="7" id="KW-1185">Reference proteome</keyword>
<organism evidence="6 7">
    <name type="scientific">Kribbella sandramycini</name>
    <dbReference type="NCBI Taxonomy" id="60450"/>
    <lineage>
        <taxon>Bacteria</taxon>
        <taxon>Bacillati</taxon>
        <taxon>Actinomycetota</taxon>
        <taxon>Actinomycetes</taxon>
        <taxon>Propionibacteriales</taxon>
        <taxon>Kribbellaceae</taxon>
        <taxon>Kribbella</taxon>
    </lineage>
</organism>
<protein>
    <submittedName>
        <fullName evidence="6">Methyltransferase</fullName>
    </submittedName>
    <submittedName>
        <fullName evidence="5">Pyochelin synthetase</fullName>
    </submittedName>
</protein>
<name>A0A7Y4KXJ8_9ACTN</name>
<dbReference type="PANTHER" id="PTHR43464">
    <property type="entry name" value="METHYLTRANSFERASE"/>
    <property type="match status" value="1"/>
</dbReference>
<keyword evidence="1 6" id="KW-0489">Methyltransferase</keyword>
<dbReference type="GO" id="GO:0032259">
    <property type="term" value="P:methylation"/>
    <property type="evidence" value="ECO:0007669"/>
    <property type="project" value="UniProtKB-KW"/>
</dbReference>
<dbReference type="InterPro" id="IPR013217">
    <property type="entry name" value="Methyltransf_12"/>
</dbReference>
<dbReference type="Gene3D" id="3.40.50.12780">
    <property type="entry name" value="N-terminal domain of ligase-like"/>
    <property type="match status" value="1"/>
</dbReference>
<dbReference type="Proteomes" id="UP000534306">
    <property type="component" value="Unassembled WGS sequence"/>
</dbReference>
<keyword evidence="3" id="KW-0949">S-adenosyl-L-methionine</keyword>
<dbReference type="SUPFAM" id="SSF56801">
    <property type="entry name" value="Acetyl-CoA synthetase-like"/>
    <property type="match status" value="1"/>
</dbReference>
<sequence length="457" mass="49098">MTTSFAAIAEGSEHPISPDDSPARVLALLERVRATGLTVPSALLWRLCDDPSAPLTDLSTLRTVTHHGPPPSAADAARAAELFTAELIHVAVAETDLSSALSVAADEAVGPVDPAVVDAFLTALDEAVLGSMVRSLRAAGLFQGEKVAQSTDQIRAALGAPPAHHRVLDRWLRALVGNGYLTTDGSGFRAGRAIGDLDDAWQRARAAWASGLGSPTFVDYLRSNADHLDALVRGEQEATYLLFPQGRTDLADAVYRETITARYLNAAIAALVQELPRPLRVLEVGAGTGATTDAVLAAIGVAPTEYVFTDVSAYFLSIARERLPEWLKYERYDIDAAPPFEPRRFDLIICAGVLNNARNADRTVAGLVELLTPGGHLVITEPTREHYEILISQAFMMTAAEDARDADDGAMFLTRAQWLDILGETETVAVLPAEEHPLAPLGQRLFLVRRHLSAPPR</sequence>
<dbReference type="SUPFAM" id="SSF53335">
    <property type="entry name" value="S-adenosyl-L-methionine-dependent methyltransferases"/>
    <property type="match status" value="1"/>
</dbReference>
<dbReference type="AlphaFoldDB" id="A0A7Y4KXJ8"/>
<dbReference type="RefSeq" id="WP_171673004.1">
    <property type="nucleotide sequence ID" value="NZ_BAAAGT010000002.1"/>
</dbReference>
<dbReference type="EMBL" id="JABJRC010000002">
    <property type="protein sequence ID" value="NOL40507.1"/>
    <property type="molecule type" value="Genomic_DNA"/>
</dbReference>
<dbReference type="Pfam" id="PF08242">
    <property type="entry name" value="Methyltransf_12"/>
    <property type="match status" value="1"/>
</dbReference>